<evidence type="ECO:0000256" key="1">
    <source>
        <dbReference type="SAM" id="MobiDB-lite"/>
    </source>
</evidence>
<dbReference type="AlphaFoldDB" id="A0A917ZW12"/>
<name>A0A917ZW12_9ACTN</name>
<dbReference type="Proteomes" id="UP000641932">
    <property type="component" value="Unassembled WGS sequence"/>
</dbReference>
<keyword evidence="3" id="KW-1185">Reference proteome</keyword>
<comment type="caution">
    <text evidence="2">The sequence shown here is derived from an EMBL/GenBank/DDBJ whole genome shotgun (WGS) entry which is preliminary data.</text>
</comment>
<accession>A0A917ZW12</accession>
<dbReference type="RefSeq" id="WP_189135186.1">
    <property type="nucleotide sequence ID" value="NZ_BMMS01000037.1"/>
</dbReference>
<feature type="region of interest" description="Disordered" evidence="1">
    <location>
        <begin position="70"/>
        <end position="109"/>
    </location>
</feature>
<proteinExistence type="predicted"/>
<reference evidence="2" key="2">
    <citation type="submission" date="2020-09" db="EMBL/GenBank/DDBJ databases">
        <authorList>
            <person name="Sun Q."/>
            <person name="Zhou Y."/>
        </authorList>
    </citation>
    <scope>NUCLEOTIDE SEQUENCE</scope>
    <source>
        <strain evidence="2">CGMCC 4.7201</strain>
    </source>
</reference>
<reference evidence="2" key="1">
    <citation type="journal article" date="2014" name="Int. J. Syst. Evol. Microbiol.">
        <title>Complete genome sequence of Corynebacterium casei LMG S-19264T (=DSM 44701T), isolated from a smear-ripened cheese.</title>
        <authorList>
            <consortium name="US DOE Joint Genome Institute (JGI-PGF)"/>
            <person name="Walter F."/>
            <person name="Albersmeier A."/>
            <person name="Kalinowski J."/>
            <person name="Ruckert C."/>
        </authorList>
    </citation>
    <scope>NUCLEOTIDE SEQUENCE</scope>
    <source>
        <strain evidence="2">CGMCC 4.7201</strain>
    </source>
</reference>
<feature type="compositionally biased region" description="Polar residues" evidence="1">
    <location>
        <begin position="1"/>
        <end position="10"/>
    </location>
</feature>
<evidence type="ECO:0000313" key="2">
    <source>
        <dbReference type="EMBL" id="GGO98355.1"/>
    </source>
</evidence>
<sequence>MKAASDTSAENLHAERGIRHDRSRRAGTFSIFDALSGVREVLAVASLGSPAAGGIYRLAGELADVAAAAETATRAEWQAKRSGTVPVQPVDGGRRERADSEQTERGTTR</sequence>
<dbReference type="EMBL" id="BMMS01000037">
    <property type="protein sequence ID" value="GGO98355.1"/>
    <property type="molecule type" value="Genomic_DNA"/>
</dbReference>
<evidence type="ECO:0000313" key="3">
    <source>
        <dbReference type="Proteomes" id="UP000641932"/>
    </source>
</evidence>
<gene>
    <name evidence="2" type="ORF">GCM10012280_62310</name>
</gene>
<protein>
    <submittedName>
        <fullName evidence="2">Uncharacterized protein</fullName>
    </submittedName>
</protein>
<feature type="region of interest" description="Disordered" evidence="1">
    <location>
        <begin position="1"/>
        <end position="20"/>
    </location>
</feature>
<organism evidence="2 3">
    <name type="scientific">Wenjunlia tyrosinilytica</name>
    <dbReference type="NCBI Taxonomy" id="1544741"/>
    <lineage>
        <taxon>Bacteria</taxon>
        <taxon>Bacillati</taxon>
        <taxon>Actinomycetota</taxon>
        <taxon>Actinomycetes</taxon>
        <taxon>Kitasatosporales</taxon>
        <taxon>Streptomycetaceae</taxon>
        <taxon>Wenjunlia</taxon>
    </lineage>
</organism>
<feature type="compositionally biased region" description="Basic and acidic residues" evidence="1">
    <location>
        <begin position="92"/>
        <end position="109"/>
    </location>
</feature>